<sequence>MLETLKHWDRELFVYLNSLGIERFDGFWLYVTKIDSWTPLFIFFFLLIFYYYRGRKAVIVCFFLIVTFAVTFLFTSIVKDYVARLRPNNVEAFAELIRILQKPSNYSFFSGHASSSFSVTTFMVLALRKFTKWIYLAYLWPLIFVMSRIYVGVHYPSDIFVGALVGTVFAFILYYFCRKTLEKTSLPNPRNS</sequence>
<keyword evidence="1" id="KW-1133">Transmembrane helix</keyword>
<keyword evidence="4" id="KW-1185">Reference proteome</keyword>
<gene>
    <name evidence="3" type="ordered locus">Aeqsu_0479</name>
</gene>
<feature type="transmembrane region" description="Helical" evidence="1">
    <location>
        <begin position="133"/>
        <end position="153"/>
    </location>
</feature>
<dbReference type="STRING" id="746697.Aeqsu_0479"/>
<feature type="transmembrane region" description="Helical" evidence="1">
    <location>
        <begin position="106"/>
        <end position="126"/>
    </location>
</feature>
<dbReference type="eggNOG" id="COG0671">
    <property type="taxonomic scope" value="Bacteria"/>
</dbReference>
<evidence type="ECO:0000313" key="4">
    <source>
        <dbReference type="Proteomes" id="UP000006049"/>
    </source>
</evidence>
<evidence type="ECO:0000259" key="2">
    <source>
        <dbReference type="SMART" id="SM00014"/>
    </source>
</evidence>
<dbReference type="AlphaFoldDB" id="I3YSM3"/>
<dbReference type="OrthoDB" id="9789113at2"/>
<name>I3YSM3_AEQSU</name>
<reference evidence="3 4" key="1">
    <citation type="submission" date="2012-06" db="EMBL/GenBank/DDBJ databases">
        <title>The complete genome of Aequorivita sublithincola DSM 14238.</title>
        <authorList>
            <consortium name="US DOE Joint Genome Institute (JGI-PGF)"/>
            <person name="Lucas S."/>
            <person name="Copeland A."/>
            <person name="Lapidus A."/>
            <person name="Goodwin L."/>
            <person name="Pitluck S."/>
            <person name="Peters L."/>
            <person name="Munk A.C.C."/>
            <person name="Kyrpides N."/>
            <person name="Mavromatis K."/>
            <person name="Pagani I."/>
            <person name="Ivanova N."/>
            <person name="Ovchinnikova G."/>
            <person name="Zeytun A."/>
            <person name="Detter J.C."/>
            <person name="Han C."/>
            <person name="Land M."/>
            <person name="Hauser L."/>
            <person name="Markowitz V."/>
            <person name="Cheng J.-F."/>
            <person name="Hugenholtz P."/>
            <person name="Woyke T."/>
            <person name="Wu D."/>
            <person name="Tindall B."/>
            <person name="Faehnrich R."/>
            <person name="Brambilla E."/>
            <person name="Klenk H.-P."/>
            <person name="Eisen J.A."/>
        </authorList>
    </citation>
    <scope>NUCLEOTIDE SEQUENCE [LARGE SCALE GENOMIC DNA]</scope>
    <source>
        <strain evidence="4">DSM 14238 / LMG 21431 / ACAM 643 / 9-3</strain>
    </source>
</reference>
<dbReference type="HOGENOM" id="CLU_072573_10_0_10"/>
<dbReference type="SMART" id="SM00014">
    <property type="entry name" value="acidPPc"/>
    <property type="match status" value="1"/>
</dbReference>
<dbReference type="RefSeq" id="WP_014781249.1">
    <property type="nucleotide sequence ID" value="NC_018013.1"/>
</dbReference>
<dbReference type="PANTHER" id="PTHR14969:SF13">
    <property type="entry name" value="AT30094P"/>
    <property type="match status" value="1"/>
</dbReference>
<feature type="domain" description="Phosphatidic acid phosphatase type 2/haloperoxidase" evidence="2">
    <location>
        <begin position="60"/>
        <end position="174"/>
    </location>
</feature>
<dbReference type="Gene3D" id="1.20.144.10">
    <property type="entry name" value="Phosphatidic acid phosphatase type 2/haloperoxidase"/>
    <property type="match status" value="1"/>
</dbReference>
<dbReference type="SUPFAM" id="SSF48317">
    <property type="entry name" value="Acid phosphatase/Vanadium-dependent haloperoxidase"/>
    <property type="match status" value="1"/>
</dbReference>
<keyword evidence="1" id="KW-0812">Transmembrane</keyword>
<evidence type="ECO:0000256" key="1">
    <source>
        <dbReference type="SAM" id="Phobius"/>
    </source>
</evidence>
<protein>
    <submittedName>
        <fullName evidence="3">Membrane-associated phospholipid phosphatase</fullName>
    </submittedName>
</protein>
<keyword evidence="1" id="KW-0472">Membrane</keyword>
<dbReference type="PANTHER" id="PTHR14969">
    <property type="entry name" value="SPHINGOSINE-1-PHOSPHATE PHOSPHOHYDROLASE"/>
    <property type="match status" value="1"/>
</dbReference>
<dbReference type="InterPro" id="IPR036938">
    <property type="entry name" value="PAP2/HPO_sf"/>
</dbReference>
<feature type="transmembrane region" description="Helical" evidence="1">
    <location>
        <begin position="59"/>
        <end position="78"/>
    </location>
</feature>
<dbReference type="KEGG" id="asl:Aeqsu_0479"/>
<organism evidence="3 4">
    <name type="scientific">Aequorivita sublithincola (strain DSM 14238 / LMG 21431 / ACAM 643 / 9-3)</name>
    <dbReference type="NCBI Taxonomy" id="746697"/>
    <lineage>
        <taxon>Bacteria</taxon>
        <taxon>Pseudomonadati</taxon>
        <taxon>Bacteroidota</taxon>
        <taxon>Flavobacteriia</taxon>
        <taxon>Flavobacteriales</taxon>
        <taxon>Flavobacteriaceae</taxon>
        <taxon>Aequorivita</taxon>
    </lineage>
</organism>
<feature type="transmembrane region" description="Helical" evidence="1">
    <location>
        <begin position="36"/>
        <end position="52"/>
    </location>
</feature>
<dbReference type="Pfam" id="PF01569">
    <property type="entry name" value="PAP2"/>
    <property type="match status" value="1"/>
</dbReference>
<dbReference type="Proteomes" id="UP000006049">
    <property type="component" value="Chromosome"/>
</dbReference>
<dbReference type="PATRIC" id="fig|746697.3.peg.480"/>
<dbReference type="EMBL" id="CP003280">
    <property type="protein sequence ID" value="AFL79991.1"/>
    <property type="molecule type" value="Genomic_DNA"/>
</dbReference>
<accession>I3YSM3</accession>
<dbReference type="InterPro" id="IPR000326">
    <property type="entry name" value="PAP2/HPO"/>
</dbReference>
<evidence type="ECO:0000313" key="3">
    <source>
        <dbReference type="EMBL" id="AFL79991.1"/>
    </source>
</evidence>
<feature type="transmembrane region" description="Helical" evidence="1">
    <location>
        <begin position="159"/>
        <end position="177"/>
    </location>
</feature>
<proteinExistence type="predicted"/>